<gene>
    <name evidence="1" type="ORF">FB45DRAFT_114589</name>
</gene>
<dbReference type="Proteomes" id="UP001221142">
    <property type="component" value="Unassembled WGS sequence"/>
</dbReference>
<dbReference type="AlphaFoldDB" id="A0AAD7FH19"/>
<proteinExistence type="predicted"/>
<protein>
    <submittedName>
        <fullName evidence="1">Uncharacterized protein</fullName>
    </submittedName>
</protein>
<keyword evidence="2" id="KW-1185">Reference proteome</keyword>
<organism evidence="1 2">
    <name type="scientific">Roridomyces roridus</name>
    <dbReference type="NCBI Taxonomy" id="1738132"/>
    <lineage>
        <taxon>Eukaryota</taxon>
        <taxon>Fungi</taxon>
        <taxon>Dikarya</taxon>
        <taxon>Basidiomycota</taxon>
        <taxon>Agaricomycotina</taxon>
        <taxon>Agaricomycetes</taxon>
        <taxon>Agaricomycetidae</taxon>
        <taxon>Agaricales</taxon>
        <taxon>Marasmiineae</taxon>
        <taxon>Mycenaceae</taxon>
        <taxon>Roridomyces</taxon>
    </lineage>
</organism>
<name>A0AAD7FH19_9AGAR</name>
<dbReference type="EMBL" id="JARKIF010000014">
    <property type="protein sequence ID" value="KAJ7623760.1"/>
    <property type="molecule type" value="Genomic_DNA"/>
</dbReference>
<evidence type="ECO:0000313" key="1">
    <source>
        <dbReference type="EMBL" id="KAJ7623760.1"/>
    </source>
</evidence>
<evidence type="ECO:0000313" key="2">
    <source>
        <dbReference type="Proteomes" id="UP001221142"/>
    </source>
</evidence>
<accession>A0AAD7FH19</accession>
<reference evidence="1" key="1">
    <citation type="submission" date="2023-03" db="EMBL/GenBank/DDBJ databases">
        <title>Massive genome expansion in bonnet fungi (Mycena s.s.) driven by repeated elements and novel gene families across ecological guilds.</title>
        <authorList>
            <consortium name="Lawrence Berkeley National Laboratory"/>
            <person name="Harder C.B."/>
            <person name="Miyauchi S."/>
            <person name="Viragh M."/>
            <person name="Kuo A."/>
            <person name="Thoen E."/>
            <person name="Andreopoulos B."/>
            <person name="Lu D."/>
            <person name="Skrede I."/>
            <person name="Drula E."/>
            <person name="Henrissat B."/>
            <person name="Morin E."/>
            <person name="Kohler A."/>
            <person name="Barry K."/>
            <person name="LaButti K."/>
            <person name="Morin E."/>
            <person name="Salamov A."/>
            <person name="Lipzen A."/>
            <person name="Mereny Z."/>
            <person name="Hegedus B."/>
            <person name="Baldrian P."/>
            <person name="Stursova M."/>
            <person name="Weitz H."/>
            <person name="Taylor A."/>
            <person name="Grigoriev I.V."/>
            <person name="Nagy L.G."/>
            <person name="Martin F."/>
            <person name="Kauserud H."/>
        </authorList>
    </citation>
    <scope>NUCLEOTIDE SEQUENCE</scope>
    <source>
        <strain evidence="1">9284</strain>
    </source>
</reference>
<sequence length="429" mass="48218">MNKVYVGNLSWNFAEPPTEPTSPCVARRVRFADNCEFSGNRSESEIYSRLFLSKGIGCPVYRPKPCDDLPEAAKRNGTAIGDVGIVTYDGCFDPIFNITLPPGDPLNRFGVPRDFSQLKIEPEDMQTKPMYYPPGTIISRTVKDVKHSSESENNPTNIINATAFLMLPDGASNWDLHAHPQSLFREYAIKHAQNWYQFVNGDLQRMVGFGDLYLVTGATKSTSWGIAVTDNTSSEEKVSLNFGSAESIAETKYWESSNCAFDTGPRRSPGEETWKDNQTVFIRGFRVAVRPPVCEDEQDSDDEEWLEDGGFCKVDLLNRTICFLTRLFFQHYHPSDDINQYILQSNLSTSVAVTHDNEWTCLCDPVRVLNCSDALLTHPRRTVQTPGHVQAHSPVNDTICGVSGLLYSGPCLWNSPFFADHIYPQRQLE</sequence>
<comment type="caution">
    <text evidence="1">The sequence shown here is derived from an EMBL/GenBank/DDBJ whole genome shotgun (WGS) entry which is preliminary data.</text>
</comment>